<dbReference type="Pfam" id="PF01624">
    <property type="entry name" value="MutS_I"/>
    <property type="match status" value="1"/>
</dbReference>
<evidence type="ECO:0000256" key="3">
    <source>
        <dbReference type="ARBA" id="ARBA00022741"/>
    </source>
</evidence>
<dbReference type="Gene3D" id="6.10.140.430">
    <property type="match status" value="1"/>
</dbReference>
<keyword evidence="13" id="KW-1185">Reference proteome</keyword>
<evidence type="ECO:0000256" key="2">
    <source>
        <dbReference type="ARBA" id="ARBA00021982"/>
    </source>
</evidence>
<evidence type="ECO:0000313" key="13">
    <source>
        <dbReference type="Proteomes" id="UP000190286"/>
    </source>
</evidence>
<dbReference type="InterPro" id="IPR036678">
    <property type="entry name" value="MutS_con_dom_sf"/>
</dbReference>
<dbReference type="InterPro" id="IPR007861">
    <property type="entry name" value="DNA_mismatch_repair_MutS_clamp"/>
</dbReference>
<dbReference type="SMART" id="SM00533">
    <property type="entry name" value="MUTSd"/>
    <property type="match status" value="1"/>
</dbReference>
<dbReference type="Pfam" id="PF05192">
    <property type="entry name" value="MutS_III"/>
    <property type="match status" value="1"/>
</dbReference>
<evidence type="ECO:0000256" key="7">
    <source>
        <dbReference type="ARBA" id="ARBA00023204"/>
    </source>
</evidence>
<evidence type="ECO:0000256" key="9">
    <source>
        <dbReference type="HAMAP-Rule" id="MF_00096"/>
    </source>
</evidence>
<dbReference type="InterPro" id="IPR027417">
    <property type="entry name" value="P-loop_NTPase"/>
</dbReference>
<keyword evidence="7 9" id="KW-0234">DNA repair</keyword>
<keyword evidence="3 9" id="KW-0547">Nucleotide-binding</keyword>
<dbReference type="SUPFAM" id="SSF53150">
    <property type="entry name" value="DNA repair protein MutS, domain II"/>
    <property type="match status" value="1"/>
</dbReference>
<dbReference type="PANTHER" id="PTHR11361">
    <property type="entry name" value="DNA MISMATCH REPAIR PROTEIN MUTS FAMILY MEMBER"/>
    <property type="match status" value="1"/>
</dbReference>
<dbReference type="Proteomes" id="UP000190286">
    <property type="component" value="Unassembled WGS sequence"/>
</dbReference>
<dbReference type="SUPFAM" id="SSF55271">
    <property type="entry name" value="DNA repair protein MutS, domain I"/>
    <property type="match status" value="1"/>
</dbReference>
<dbReference type="PANTHER" id="PTHR11361:SF34">
    <property type="entry name" value="DNA MISMATCH REPAIR PROTEIN MSH1, MITOCHONDRIAL"/>
    <property type="match status" value="1"/>
</dbReference>
<dbReference type="Pfam" id="PF00488">
    <property type="entry name" value="MutS_V"/>
    <property type="match status" value="1"/>
</dbReference>
<sequence>MAEQAVSPMMQQYFEIKKQHPNEILFYRVGDFYEMFYDDALTASRELELTLTGKNCGKEERAPMCGVPFHSYETYMARLVAKGYKVAICEQMEDPALAKGLVKRDIIRVVTPGTVIESSMLSEDKNNYLASIYCKRTRGRWRAGVCFADVSTGEAYATELNAEKIGGAIITELCRYMPSEILICPPMLDFKDVTTYIKQHTNALVELREDACFKDAVMEQTMADQFGADWRTTLGYEKDALVPYAVAALLNYLHETQKHGVERIKTVQNYADAQYMRLSPVTRANLELTETMRGREKRGTLLWVLDKTETSMGKRLLRSWIEQPLVDAEAINARLCAVQALYSASIARADLKEALGHVFDIERLTTRILYGSATPREVKALGDTCAMLPQVKAQAAACGAPLLTQLADQIDLLEDVLQNIQTALVDDPPANMKDGGAIRAGFNSEVDELRDIMHGGKGYLSNLEARYREETGIPKLKIGFNKVFGYYIEVSRSYTDSVPDTFTRKQTLTTGERYITPELKELENKILGANERLLVLEHQLFADLLSSISAEVVRIQRTASAVAQLDVLAGFAEAALQNNYVMPNVDESGVMEIKEGRHPVIEQMLKGSLFVPNDTMLDEDENRMLLITGPNMAGKSTYMRQNALIALMAQIGSFVPAAAAHIGVVDAIFTRVGASDDLAAGQSTFMVEMTEVAEILKNATKDSLVILDEIGRGTSTFDGMSIARSVVEFICENIGCKTLFATHYHELTSMEQDIHGVKNYNIAVKKRGEDITFLRRIVAGPADDSYGIEVAKLAGLPGSVTKRAHAVLRQLEASAPGRNNTMQLDFDTVEAYNNPSVPSEVVEKLHNVDIETLTPLEALNFLYELKNTLDKD</sequence>
<dbReference type="AlphaFoldDB" id="A0A1T4WR70"/>
<keyword evidence="4 9" id="KW-0227">DNA damage</keyword>
<dbReference type="FunFam" id="3.40.1170.10:FF:000001">
    <property type="entry name" value="DNA mismatch repair protein MutS"/>
    <property type="match status" value="1"/>
</dbReference>
<reference evidence="12 13" key="1">
    <citation type="submission" date="2017-02" db="EMBL/GenBank/DDBJ databases">
        <authorList>
            <person name="Peterson S.W."/>
        </authorList>
    </citation>
    <scope>NUCLEOTIDE SEQUENCE [LARGE SCALE GENOMIC DNA]</scope>
    <source>
        <strain evidence="12 13">ATCC 27749</strain>
    </source>
</reference>
<evidence type="ECO:0000259" key="11">
    <source>
        <dbReference type="PROSITE" id="PS00486"/>
    </source>
</evidence>
<dbReference type="FunFam" id="3.40.50.300:FF:000870">
    <property type="entry name" value="MutS protein homolog 4"/>
    <property type="match status" value="1"/>
</dbReference>
<dbReference type="EMBL" id="FUYF01000003">
    <property type="protein sequence ID" value="SKA79111.1"/>
    <property type="molecule type" value="Genomic_DNA"/>
</dbReference>
<comment type="similarity">
    <text evidence="1 9 10">Belongs to the DNA mismatch repair MutS family.</text>
</comment>
<dbReference type="GO" id="GO:0006298">
    <property type="term" value="P:mismatch repair"/>
    <property type="evidence" value="ECO:0007669"/>
    <property type="project" value="UniProtKB-UniRule"/>
</dbReference>
<dbReference type="GO" id="GO:0005829">
    <property type="term" value="C:cytosol"/>
    <property type="evidence" value="ECO:0007669"/>
    <property type="project" value="TreeGrafter"/>
</dbReference>
<dbReference type="Gene3D" id="3.40.50.300">
    <property type="entry name" value="P-loop containing nucleotide triphosphate hydrolases"/>
    <property type="match status" value="1"/>
</dbReference>
<feature type="domain" description="DNA mismatch repair proteins mutS family" evidence="11">
    <location>
        <begin position="703"/>
        <end position="719"/>
    </location>
</feature>
<dbReference type="Pfam" id="PF05190">
    <property type="entry name" value="MutS_IV"/>
    <property type="match status" value="1"/>
</dbReference>
<dbReference type="InterPro" id="IPR016151">
    <property type="entry name" value="DNA_mismatch_repair_MutS_N"/>
</dbReference>
<keyword evidence="5 9" id="KW-0067">ATP-binding</keyword>
<dbReference type="GO" id="GO:0003684">
    <property type="term" value="F:damaged DNA binding"/>
    <property type="evidence" value="ECO:0007669"/>
    <property type="project" value="UniProtKB-UniRule"/>
</dbReference>
<name>A0A1T4WR70_9FIRM</name>
<evidence type="ECO:0000256" key="6">
    <source>
        <dbReference type="ARBA" id="ARBA00023125"/>
    </source>
</evidence>
<dbReference type="SUPFAM" id="SSF48334">
    <property type="entry name" value="DNA repair protein MutS, domain III"/>
    <property type="match status" value="1"/>
</dbReference>
<dbReference type="RefSeq" id="WP_078783893.1">
    <property type="nucleotide sequence ID" value="NZ_CAJKTF010000012.1"/>
</dbReference>
<proteinExistence type="inferred from homology"/>
<evidence type="ECO:0000313" key="12">
    <source>
        <dbReference type="EMBL" id="SKA79111.1"/>
    </source>
</evidence>
<dbReference type="InterPro" id="IPR017261">
    <property type="entry name" value="DNA_mismatch_repair_MutS/MSH"/>
</dbReference>
<dbReference type="PIRSF" id="PIRSF037677">
    <property type="entry name" value="DNA_mis_repair_Msh6"/>
    <property type="match status" value="1"/>
</dbReference>
<dbReference type="GO" id="GO:0005524">
    <property type="term" value="F:ATP binding"/>
    <property type="evidence" value="ECO:0007669"/>
    <property type="project" value="UniProtKB-UniRule"/>
</dbReference>
<dbReference type="OrthoDB" id="9802448at2"/>
<dbReference type="InterPro" id="IPR007696">
    <property type="entry name" value="DNA_mismatch_repair_MutS_core"/>
</dbReference>
<dbReference type="HAMAP" id="MF_00096">
    <property type="entry name" value="MutS"/>
    <property type="match status" value="1"/>
</dbReference>
<evidence type="ECO:0000256" key="5">
    <source>
        <dbReference type="ARBA" id="ARBA00022840"/>
    </source>
</evidence>
<gene>
    <name evidence="9" type="primary">mutS</name>
    <name evidence="12" type="ORF">SAMN02745178_00894</name>
</gene>
<evidence type="ECO:0000256" key="10">
    <source>
        <dbReference type="RuleBase" id="RU003756"/>
    </source>
</evidence>
<dbReference type="InterPro" id="IPR007860">
    <property type="entry name" value="DNA_mmatch_repair_MutS_con_dom"/>
</dbReference>
<dbReference type="NCBIfam" id="NF003810">
    <property type="entry name" value="PRK05399.1"/>
    <property type="match status" value="1"/>
</dbReference>
<accession>A0A1T4WR70</accession>
<dbReference type="InterPro" id="IPR005748">
    <property type="entry name" value="DNA_mismatch_repair_MutS"/>
</dbReference>
<dbReference type="STRING" id="745368.SAMN02745178_00894"/>
<evidence type="ECO:0000256" key="1">
    <source>
        <dbReference type="ARBA" id="ARBA00006271"/>
    </source>
</evidence>
<dbReference type="InterPro" id="IPR000432">
    <property type="entry name" value="DNA_mismatch_repair_MutS_C"/>
</dbReference>
<dbReference type="Gene3D" id="1.10.1420.10">
    <property type="match status" value="2"/>
</dbReference>
<keyword evidence="6 9" id="KW-0238">DNA-binding</keyword>
<evidence type="ECO:0000256" key="8">
    <source>
        <dbReference type="ARBA" id="ARBA00024647"/>
    </source>
</evidence>
<dbReference type="Gene3D" id="3.30.420.110">
    <property type="entry name" value="MutS, connector domain"/>
    <property type="match status" value="1"/>
</dbReference>
<comment type="function">
    <text evidence="8 9">This protein is involved in the repair of mismatches in DNA. It is possible that it carries out the mismatch recognition step. This protein has a weak ATPase activity.</text>
</comment>
<dbReference type="Gene3D" id="3.40.1170.10">
    <property type="entry name" value="DNA repair protein MutS, domain I"/>
    <property type="match status" value="1"/>
</dbReference>
<dbReference type="PROSITE" id="PS00486">
    <property type="entry name" value="DNA_MISMATCH_REPAIR_2"/>
    <property type="match status" value="1"/>
</dbReference>
<feature type="binding site" evidence="9">
    <location>
        <begin position="629"/>
        <end position="636"/>
    </location>
    <ligand>
        <name>ATP</name>
        <dbReference type="ChEBI" id="CHEBI:30616"/>
    </ligand>
</feature>
<evidence type="ECO:0000256" key="4">
    <source>
        <dbReference type="ARBA" id="ARBA00022763"/>
    </source>
</evidence>
<dbReference type="SUPFAM" id="SSF52540">
    <property type="entry name" value="P-loop containing nucleoside triphosphate hydrolases"/>
    <property type="match status" value="1"/>
</dbReference>
<dbReference type="Pfam" id="PF05188">
    <property type="entry name" value="MutS_II"/>
    <property type="match status" value="1"/>
</dbReference>
<dbReference type="InterPro" id="IPR045076">
    <property type="entry name" value="MutS"/>
</dbReference>
<dbReference type="FunFam" id="1.10.1420.10:FF:000001">
    <property type="entry name" value="DNA mismatch repair protein MutS"/>
    <property type="match status" value="1"/>
</dbReference>
<dbReference type="NCBIfam" id="TIGR01070">
    <property type="entry name" value="mutS1"/>
    <property type="match status" value="1"/>
</dbReference>
<dbReference type="GO" id="GO:0030983">
    <property type="term" value="F:mismatched DNA binding"/>
    <property type="evidence" value="ECO:0007669"/>
    <property type="project" value="InterPro"/>
</dbReference>
<organism evidence="12 13">
    <name type="scientific">Gemmiger formicilis</name>
    <dbReference type="NCBI Taxonomy" id="745368"/>
    <lineage>
        <taxon>Bacteria</taxon>
        <taxon>Bacillati</taxon>
        <taxon>Bacillota</taxon>
        <taxon>Clostridia</taxon>
        <taxon>Eubacteriales</taxon>
        <taxon>Gemmiger</taxon>
    </lineage>
</organism>
<dbReference type="SMART" id="SM00534">
    <property type="entry name" value="MUTSac"/>
    <property type="match status" value="1"/>
</dbReference>
<protein>
    <recommendedName>
        <fullName evidence="2 9">DNA mismatch repair protein MutS</fullName>
    </recommendedName>
</protein>
<dbReference type="CDD" id="cd03284">
    <property type="entry name" value="ABC_MutS1"/>
    <property type="match status" value="1"/>
</dbReference>
<dbReference type="InterPro" id="IPR036187">
    <property type="entry name" value="DNA_mismatch_repair_MutS_sf"/>
</dbReference>
<dbReference type="GO" id="GO:0140664">
    <property type="term" value="F:ATP-dependent DNA damage sensor activity"/>
    <property type="evidence" value="ECO:0007669"/>
    <property type="project" value="InterPro"/>
</dbReference>
<dbReference type="InterPro" id="IPR007695">
    <property type="entry name" value="DNA_mismatch_repair_MutS-lik_N"/>
</dbReference>
<dbReference type="GeneID" id="93337377"/>